<dbReference type="PANTHER" id="PTHR35446:SF2">
    <property type="entry name" value="CARBOXYMUCONOLACTONE DECARBOXYLASE-LIKE DOMAIN-CONTAINING PROTEIN"/>
    <property type="match status" value="1"/>
</dbReference>
<dbReference type="PANTHER" id="PTHR35446">
    <property type="entry name" value="SI:CH211-175M2.5"/>
    <property type="match status" value="1"/>
</dbReference>
<keyword evidence="3" id="KW-1185">Reference proteome</keyword>
<gene>
    <name evidence="2" type="ORF">D9V34_15935</name>
</gene>
<dbReference type="InterPro" id="IPR029032">
    <property type="entry name" value="AhpD-like"/>
</dbReference>
<dbReference type="EMBL" id="RCUY01000015">
    <property type="protein sequence ID" value="RLP79283.1"/>
    <property type="molecule type" value="Genomic_DNA"/>
</dbReference>
<dbReference type="Proteomes" id="UP000269438">
    <property type="component" value="Unassembled WGS sequence"/>
</dbReference>
<evidence type="ECO:0000313" key="3">
    <source>
        <dbReference type="Proteomes" id="UP000269438"/>
    </source>
</evidence>
<dbReference type="AlphaFoldDB" id="A0A3L7AFT7"/>
<evidence type="ECO:0000313" key="2">
    <source>
        <dbReference type="EMBL" id="RLP79283.1"/>
    </source>
</evidence>
<dbReference type="InterPro" id="IPR003779">
    <property type="entry name" value="CMD-like"/>
</dbReference>
<dbReference type="NCBIfam" id="TIGR00778">
    <property type="entry name" value="ahpD_dom"/>
    <property type="match status" value="1"/>
</dbReference>
<proteinExistence type="predicted"/>
<dbReference type="GO" id="GO:0051920">
    <property type="term" value="F:peroxiredoxin activity"/>
    <property type="evidence" value="ECO:0007669"/>
    <property type="project" value="InterPro"/>
</dbReference>
<keyword evidence="2" id="KW-0575">Peroxidase</keyword>
<organism evidence="2 3">
    <name type="scientific">Mycetocola lacteus</name>
    <dbReference type="NCBI Taxonomy" id="76637"/>
    <lineage>
        <taxon>Bacteria</taxon>
        <taxon>Bacillati</taxon>
        <taxon>Actinomycetota</taxon>
        <taxon>Actinomycetes</taxon>
        <taxon>Micrococcales</taxon>
        <taxon>Microbacteriaceae</taxon>
        <taxon>Mycetocola</taxon>
    </lineage>
</organism>
<keyword evidence="2" id="KW-0560">Oxidoreductase</keyword>
<dbReference type="NCBIfam" id="TIGR04030">
    <property type="entry name" value="perox_Avi_7169"/>
    <property type="match status" value="1"/>
</dbReference>
<reference evidence="2 3" key="1">
    <citation type="submission" date="2018-10" db="EMBL/GenBank/DDBJ databases">
        <authorList>
            <person name="Li J."/>
        </authorList>
    </citation>
    <scope>NUCLEOTIDE SEQUENCE [LARGE SCALE GENOMIC DNA]</scope>
    <source>
        <strain evidence="2 3">JCM 11654</strain>
    </source>
</reference>
<comment type="caution">
    <text evidence="2">The sequence shown here is derived from an EMBL/GenBank/DDBJ whole genome shotgun (WGS) entry which is preliminary data.</text>
</comment>
<dbReference type="InterPro" id="IPR004675">
    <property type="entry name" value="AhpD_core"/>
</dbReference>
<dbReference type="Pfam" id="PF02627">
    <property type="entry name" value="CMD"/>
    <property type="match status" value="1"/>
</dbReference>
<name>A0A3L7AFT7_9MICO</name>
<dbReference type="RefSeq" id="WP_121689450.1">
    <property type="nucleotide sequence ID" value="NZ_RCUY01000015.1"/>
</dbReference>
<dbReference type="SUPFAM" id="SSF69118">
    <property type="entry name" value="AhpD-like"/>
    <property type="match status" value="1"/>
</dbReference>
<dbReference type="NCBIfam" id="TIGR01926">
    <property type="entry name" value="peroxid_rel"/>
    <property type="match status" value="1"/>
</dbReference>
<dbReference type="OrthoDB" id="3667834at2"/>
<protein>
    <submittedName>
        <fullName evidence="2">Alkylhydroperoxidase domain protein</fullName>
    </submittedName>
</protein>
<accession>A0A3L7AFT7</accession>
<dbReference type="InterPro" id="IPR010195">
    <property type="entry name" value="Uncharacterised_peroxidase-rel"/>
</dbReference>
<dbReference type="InterPro" id="IPR023923">
    <property type="entry name" value="AhpD_Avi7169"/>
</dbReference>
<sequence length="206" mass="22507">MSETTPGRVLDYPELRAPEVFTRDGLGWVPWIAPIPEDELTAEHLTALVDKNRAKLPYFRLLVRDPEALRARTATDNDIFYNTDAGLPRADRELSAVAASRSNGCLFCASVHARFATQQSGRAEDIDRILADGIDSAQDERWSAIIDASVALTATPVALSQDHLDALRAAGLDDLEIADALHGAAFFNWANRLMLSLGEPELPAAR</sequence>
<dbReference type="Gene3D" id="1.20.1290.10">
    <property type="entry name" value="AhpD-like"/>
    <property type="match status" value="1"/>
</dbReference>
<evidence type="ECO:0000259" key="1">
    <source>
        <dbReference type="Pfam" id="PF02627"/>
    </source>
</evidence>
<feature type="domain" description="Carboxymuconolactone decarboxylase-like" evidence="1">
    <location>
        <begin position="66"/>
        <end position="144"/>
    </location>
</feature>